<proteinExistence type="predicted"/>
<sequence length="83" mass="9412">MPLSLVFAFLWLVLANVIAMFPSKHHHWPAAYALLAVGLPLLVWVYIENGLLIGAIITVAGASVLRWPVYYLLRWLKIMRPKS</sequence>
<feature type="transmembrane region" description="Helical" evidence="1">
    <location>
        <begin position="52"/>
        <end position="73"/>
    </location>
</feature>
<keyword evidence="3" id="KW-1185">Reference proteome</keyword>
<protein>
    <submittedName>
        <fullName evidence="2">DUF2484 family protein</fullName>
    </submittedName>
</protein>
<organism evidence="2 3">
    <name type="scientific">Halocynthiibacter halioticoli</name>
    <dbReference type="NCBI Taxonomy" id="2986804"/>
    <lineage>
        <taxon>Bacteria</taxon>
        <taxon>Pseudomonadati</taxon>
        <taxon>Pseudomonadota</taxon>
        <taxon>Alphaproteobacteria</taxon>
        <taxon>Rhodobacterales</taxon>
        <taxon>Paracoccaceae</taxon>
        <taxon>Halocynthiibacter</taxon>
    </lineage>
</organism>
<keyword evidence="1" id="KW-0472">Membrane</keyword>
<keyword evidence="1" id="KW-0812">Transmembrane</keyword>
<reference evidence="2" key="1">
    <citation type="submission" date="2022-10" db="EMBL/GenBank/DDBJ databases">
        <authorList>
            <person name="Yue Y."/>
        </authorList>
    </citation>
    <scope>NUCLEOTIDE SEQUENCE</scope>
    <source>
        <strain evidence="2">Z654</strain>
    </source>
</reference>
<dbReference type="Pfam" id="PF10658">
    <property type="entry name" value="DUF2484"/>
    <property type="match status" value="1"/>
</dbReference>
<accession>A0AAE3J1D9</accession>
<evidence type="ECO:0000256" key="1">
    <source>
        <dbReference type="SAM" id="Phobius"/>
    </source>
</evidence>
<comment type="caution">
    <text evidence="2">The sequence shown here is derived from an EMBL/GenBank/DDBJ whole genome shotgun (WGS) entry which is preliminary data.</text>
</comment>
<feature type="transmembrane region" description="Helical" evidence="1">
    <location>
        <begin position="29"/>
        <end position="47"/>
    </location>
</feature>
<dbReference type="EMBL" id="JAOYFC010000002">
    <property type="protein sequence ID" value="MCV6824753.1"/>
    <property type="molecule type" value="Genomic_DNA"/>
</dbReference>
<name>A0AAE3J1D9_9RHOB</name>
<dbReference type="Proteomes" id="UP001208041">
    <property type="component" value="Unassembled WGS sequence"/>
</dbReference>
<evidence type="ECO:0000313" key="3">
    <source>
        <dbReference type="Proteomes" id="UP001208041"/>
    </source>
</evidence>
<keyword evidence="1" id="KW-1133">Transmembrane helix</keyword>
<gene>
    <name evidence="2" type="ORF">OH136_09315</name>
</gene>
<dbReference type="AlphaFoldDB" id="A0AAE3J1D9"/>
<dbReference type="InterPro" id="IPR018919">
    <property type="entry name" value="DUF2484"/>
</dbReference>
<evidence type="ECO:0000313" key="2">
    <source>
        <dbReference type="EMBL" id="MCV6824753.1"/>
    </source>
</evidence>